<organism evidence="2 3">
    <name type="scientific">Microdochium bolleyi</name>
    <dbReference type="NCBI Taxonomy" id="196109"/>
    <lineage>
        <taxon>Eukaryota</taxon>
        <taxon>Fungi</taxon>
        <taxon>Dikarya</taxon>
        <taxon>Ascomycota</taxon>
        <taxon>Pezizomycotina</taxon>
        <taxon>Sordariomycetes</taxon>
        <taxon>Xylariomycetidae</taxon>
        <taxon>Xylariales</taxon>
        <taxon>Microdochiaceae</taxon>
        <taxon>Microdochium</taxon>
    </lineage>
</organism>
<feature type="region of interest" description="Disordered" evidence="1">
    <location>
        <begin position="121"/>
        <end position="145"/>
    </location>
</feature>
<dbReference type="EMBL" id="KQ964249">
    <property type="protein sequence ID" value="KXJ91853.1"/>
    <property type="molecule type" value="Genomic_DNA"/>
</dbReference>
<name>A0A136J418_9PEZI</name>
<dbReference type="InParanoid" id="A0A136J418"/>
<dbReference type="AlphaFoldDB" id="A0A136J418"/>
<keyword evidence="3" id="KW-1185">Reference proteome</keyword>
<accession>A0A136J418</accession>
<evidence type="ECO:0000313" key="2">
    <source>
        <dbReference type="EMBL" id="KXJ91853.1"/>
    </source>
</evidence>
<evidence type="ECO:0000256" key="1">
    <source>
        <dbReference type="SAM" id="MobiDB-lite"/>
    </source>
</evidence>
<sequence length="338" mass="37558">MACLFGLLKYLAAARRPRGFDVKDNNNNGDDDHDDITLPAHNAKPTPAYIIPQPACTMSTTTYTTTKRPAPCMPLESVVERPSKRTKTAEDDTISATLKAVYPNWAPPDPTLLQRHGLVGPDRPIRRPVAPRSPPQQSAQSAEPATVVPAKIFNIRNTEHNIPEILDGPYSDFLDRTGACYEYFPHDMLRKLESCRKVPTPMTPESQASNTSSSGISAHGMETQPAYVVMHSREQGYDRINMGYRLHGVFTSIDAANVKVMELFQKQYREFMMAKVPKGTMGRLRIPFIQSRDGPGHGCDSDCQASWWIDPSGCLALRASNWGAGEGKVYVMKQELYS</sequence>
<gene>
    <name evidence="2" type="ORF">Micbo1qcDRAFT_194867</name>
</gene>
<evidence type="ECO:0000313" key="3">
    <source>
        <dbReference type="Proteomes" id="UP000070501"/>
    </source>
</evidence>
<feature type="compositionally biased region" description="Polar residues" evidence="1">
    <location>
        <begin position="203"/>
        <end position="216"/>
    </location>
</feature>
<feature type="region of interest" description="Disordered" evidence="1">
    <location>
        <begin position="199"/>
        <end position="218"/>
    </location>
</feature>
<feature type="region of interest" description="Disordered" evidence="1">
    <location>
        <begin position="19"/>
        <end position="41"/>
    </location>
</feature>
<dbReference type="Proteomes" id="UP000070501">
    <property type="component" value="Unassembled WGS sequence"/>
</dbReference>
<proteinExistence type="predicted"/>
<protein>
    <submittedName>
        <fullName evidence="2">Uncharacterized protein</fullName>
    </submittedName>
</protein>
<reference evidence="3" key="1">
    <citation type="submission" date="2016-02" db="EMBL/GenBank/DDBJ databases">
        <title>Draft genome sequence of Microdochium bolleyi, a fungal endophyte of beachgrass.</title>
        <authorList>
            <consortium name="DOE Joint Genome Institute"/>
            <person name="David A.S."/>
            <person name="May G."/>
            <person name="Haridas S."/>
            <person name="Lim J."/>
            <person name="Wang M."/>
            <person name="Labutti K."/>
            <person name="Lipzen A."/>
            <person name="Barry K."/>
            <person name="Grigoriev I.V."/>
        </authorList>
    </citation>
    <scope>NUCLEOTIDE SEQUENCE [LARGE SCALE GENOMIC DNA]</scope>
    <source>
        <strain evidence="3">J235TASD1</strain>
    </source>
</reference>
<dbReference type="OrthoDB" id="4777048at2759"/>